<evidence type="ECO:0000256" key="4">
    <source>
        <dbReference type="ARBA" id="ARBA00022723"/>
    </source>
</evidence>
<protein>
    <submittedName>
        <fullName evidence="10">Rieske 2Fe-2S family protein</fullName>
    </submittedName>
</protein>
<evidence type="ECO:0000259" key="9">
    <source>
        <dbReference type="PROSITE" id="PS51296"/>
    </source>
</evidence>
<reference evidence="10 11" key="1">
    <citation type="submission" date="2016-10" db="EMBL/GenBank/DDBJ databases">
        <authorList>
            <person name="de Groot N.N."/>
        </authorList>
    </citation>
    <scope>NUCLEOTIDE SEQUENCE [LARGE SCALE GENOMIC DNA]</scope>
    <source>
        <strain evidence="10 11">LMG 27731</strain>
    </source>
</reference>
<dbReference type="Proteomes" id="UP000198844">
    <property type="component" value="Unassembled WGS sequence"/>
</dbReference>
<dbReference type="Pfam" id="PF00355">
    <property type="entry name" value="Rieske"/>
    <property type="match status" value="1"/>
</dbReference>
<feature type="domain" description="Rieske" evidence="9">
    <location>
        <begin position="138"/>
        <end position="244"/>
    </location>
</feature>
<dbReference type="Pfam" id="PF00848">
    <property type="entry name" value="Ring_hydroxyl_A"/>
    <property type="match status" value="1"/>
</dbReference>
<dbReference type="InterPro" id="IPR036922">
    <property type="entry name" value="Rieske_2Fe-2S_sf"/>
</dbReference>
<evidence type="ECO:0000256" key="8">
    <source>
        <dbReference type="SAM" id="MobiDB-lite"/>
    </source>
</evidence>
<dbReference type="GO" id="GO:0016491">
    <property type="term" value="F:oxidoreductase activity"/>
    <property type="evidence" value="ECO:0007669"/>
    <property type="project" value="UniProtKB-KW"/>
</dbReference>
<evidence type="ECO:0000256" key="6">
    <source>
        <dbReference type="ARBA" id="ARBA00023004"/>
    </source>
</evidence>
<comment type="similarity">
    <text evidence="2">Belongs to the bacterial ring-hydroxylating dioxygenase alpha subunit family.</text>
</comment>
<keyword evidence="4" id="KW-0479">Metal-binding</keyword>
<evidence type="ECO:0000256" key="2">
    <source>
        <dbReference type="ARBA" id="ARBA00008751"/>
    </source>
</evidence>
<keyword evidence="5" id="KW-0560">Oxidoreductase</keyword>
<dbReference type="InterPro" id="IPR001663">
    <property type="entry name" value="Rng_hydr_dOase-A"/>
</dbReference>
<dbReference type="SUPFAM" id="SSF55961">
    <property type="entry name" value="Bet v1-like"/>
    <property type="match status" value="1"/>
</dbReference>
<dbReference type="Gene3D" id="2.102.10.10">
    <property type="entry name" value="Rieske [2Fe-2S] iron-sulphur domain"/>
    <property type="match status" value="1"/>
</dbReference>
<dbReference type="SUPFAM" id="SSF50022">
    <property type="entry name" value="ISP domain"/>
    <property type="match status" value="1"/>
</dbReference>
<evidence type="ECO:0000256" key="1">
    <source>
        <dbReference type="ARBA" id="ARBA00001962"/>
    </source>
</evidence>
<proteinExistence type="inferred from homology"/>
<feature type="compositionally biased region" description="Polar residues" evidence="8">
    <location>
        <begin position="48"/>
        <end position="63"/>
    </location>
</feature>
<dbReference type="RefSeq" id="WP_244179300.1">
    <property type="nucleotide sequence ID" value="NZ_FPBH01000004.1"/>
</dbReference>
<feature type="region of interest" description="Disordered" evidence="8">
    <location>
        <begin position="1"/>
        <end position="70"/>
    </location>
</feature>
<sequence>MSKIPDETETIKSVDTPYDSLKATEQSSASAGRTVTRTEACSELNAGVQESQNPQSAHDSSATGKKRDSVNPLKAVATEHANYSSESIITMRKQDVVARNDMLRLLHDRRPGFSLEQPFYTDPEFFKLDMELIWYRDWLFIGHDCELPKPGSFITVQVGAYPVVLVRDQQGNINAFHNSCRHRGSRICKTDKGTAAKLVCPYHQWTYELDGRMLFARNMADGFDKSQFGLKPVACESVGGYIFICLAKEPADFAPMRAMIEPYLLPHRLSDAKVAFESTVIEKGNWKLVWENNKECYHCAANHPELCRTLSEAPTSNSAYEPENDPELQALWANWEAAGLPSKFRIDPAGQYRATRTPLLRDAVSFTMTGKRAVRQNLSDVSAERIGTLALYHYPSTWNHVLGDHAVTFRVLPISATETALTTKWLVHKDAVEGVDYDLDELTHVWAQTNDQDRRIVEENAFGILSPAYEPGPYSELYEGSVIQFNDWYARFIGSRLAEGGQPLRGAV</sequence>
<feature type="compositionally biased region" description="Polar residues" evidence="8">
    <location>
        <begin position="23"/>
        <end position="39"/>
    </location>
</feature>
<evidence type="ECO:0000313" key="11">
    <source>
        <dbReference type="Proteomes" id="UP000198844"/>
    </source>
</evidence>
<keyword evidence="6" id="KW-0408">Iron</keyword>
<dbReference type="InterPro" id="IPR017941">
    <property type="entry name" value="Rieske_2Fe-2S"/>
</dbReference>
<dbReference type="PANTHER" id="PTHR43756">
    <property type="entry name" value="CHOLINE MONOOXYGENASE, CHLOROPLASTIC"/>
    <property type="match status" value="1"/>
</dbReference>
<organism evidence="10 11">
    <name type="scientific">Paraburkholderia aspalathi</name>
    <dbReference type="NCBI Taxonomy" id="1324617"/>
    <lineage>
        <taxon>Bacteria</taxon>
        <taxon>Pseudomonadati</taxon>
        <taxon>Pseudomonadota</taxon>
        <taxon>Betaproteobacteria</taxon>
        <taxon>Burkholderiales</taxon>
        <taxon>Burkholderiaceae</taxon>
        <taxon>Paraburkholderia</taxon>
    </lineage>
</organism>
<dbReference type="CDD" id="cd03469">
    <property type="entry name" value="Rieske_RO_Alpha_N"/>
    <property type="match status" value="1"/>
</dbReference>
<feature type="compositionally biased region" description="Basic and acidic residues" evidence="8">
    <location>
        <begin position="1"/>
        <end position="12"/>
    </location>
</feature>
<evidence type="ECO:0000256" key="5">
    <source>
        <dbReference type="ARBA" id="ARBA00023002"/>
    </source>
</evidence>
<dbReference type="PANTHER" id="PTHR43756:SF5">
    <property type="entry name" value="CHOLINE MONOOXYGENASE, CHLOROPLASTIC"/>
    <property type="match status" value="1"/>
</dbReference>
<accession>A0A1I7B951</accession>
<name>A0A1I7B951_9BURK</name>
<evidence type="ECO:0000256" key="7">
    <source>
        <dbReference type="ARBA" id="ARBA00023014"/>
    </source>
</evidence>
<dbReference type="Gene3D" id="3.90.380.10">
    <property type="entry name" value="Naphthalene 1,2-dioxygenase Alpha Subunit, Chain A, domain 1"/>
    <property type="match status" value="1"/>
</dbReference>
<comment type="cofactor">
    <cofactor evidence="1">
        <name>Fe cation</name>
        <dbReference type="ChEBI" id="CHEBI:24875"/>
    </cofactor>
</comment>
<dbReference type="GO" id="GO:0051537">
    <property type="term" value="F:2 iron, 2 sulfur cluster binding"/>
    <property type="evidence" value="ECO:0007669"/>
    <property type="project" value="UniProtKB-KW"/>
</dbReference>
<gene>
    <name evidence="10" type="ORF">SAMN05192563_1004290</name>
</gene>
<dbReference type="PRINTS" id="PR00090">
    <property type="entry name" value="RNGDIOXGNASE"/>
</dbReference>
<dbReference type="InterPro" id="IPR015879">
    <property type="entry name" value="Ring_hydroxy_dOase_asu_C_dom"/>
</dbReference>
<evidence type="ECO:0000256" key="3">
    <source>
        <dbReference type="ARBA" id="ARBA00022714"/>
    </source>
</evidence>
<keyword evidence="7" id="KW-0411">Iron-sulfur</keyword>
<keyword evidence="3" id="KW-0001">2Fe-2S</keyword>
<dbReference type="PROSITE" id="PS51296">
    <property type="entry name" value="RIESKE"/>
    <property type="match status" value="1"/>
</dbReference>
<dbReference type="AlphaFoldDB" id="A0A1I7B951"/>
<dbReference type="GO" id="GO:0005506">
    <property type="term" value="F:iron ion binding"/>
    <property type="evidence" value="ECO:0007669"/>
    <property type="project" value="InterPro"/>
</dbReference>
<evidence type="ECO:0000313" key="10">
    <source>
        <dbReference type="EMBL" id="SFT83697.1"/>
    </source>
</evidence>
<dbReference type="CDD" id="cd08884">
    <property type="entry name" value="RHO_alpha_C_GbcA-like"/>
    <property type="match status" value="1"/>
</dbReference>
<dbReference type="EMBL" id="FPBH01000004">
    <property type="protein sequence ID" value="SFT83697.1"/>
    <property type="molecule type" value="Genomic_DNA"/>
</dbReference>